<keyword evidence="2" id="KW-1185">Reference proteome</keyword>
<accession>A0ACB0LAX0</accession>
<dbReference type="EMBL" id="CASHSV030000513">
    <property type="protein sequence ID" value="CAJ2666574.1"/>
    <property type="molecule type" value="Genomic_DNA"/>
</dbReference>
<dbReference type="Proteomes" id="UP001177021">
    <property type="component" value="Unassembled WGS sequence"/>
</dbReference>
<comment type="caution">
    <text evidence="1">The sequence shown here is derived from an EMBL/GenBank/DDBJ whole genome shotgun (WGS) entry which is preliminary data.</text>
</comment>
<reference evidence="1" key="1">
    <citation type="submission" date="2023-10" db="EMBL/GenBank/DDBJ databases">
        <authorList>
            <person name="Rodriguez Cubillos JULIANA M."/>
            <person name="De Vega J."/>
        </authorList>
    </citation>
    <scope>NUCLEOTIDE SEQUENCE</scope>
</reference>
<organism evidence="1 2">
    <name type="scientific">Trifolium pratense</name>
    <name type="common">Red clover</name>
    <dbReference type="NCBI Taxonomy" id="57577"/>
    <lineage>
        <taxon>Eukaryota</taxon>
        <taxon>Viridiplantae</taxon>
        <taxon>Streptophyta</taxon>
        <taxon>Embryophyta</taxon>
        <taxon>Tracheophyta</taxon>
        <taxon>Spermatophyta</taxon>
        <taxon>Magnoliopsida</taxon>
        <taxon>eudicotyledons</taxon>
        <taxon>Gunneridae</taxon>
        <taxon>Pentapetalae</taxon>
        <taxon>rosids</taxon>
        <taxon>fabids</taxon>
        <taxon>Fabales</taxon>
        <taxon>Fabaceae</taxon>
        <taxon>Papilionoideae</taxon>
        <taxon>50 kb inversion clade</taxon>
        <taxon>NPAAA clade</taxon>
        <taxon>Hologalegina</taxon>
        <taxon>IRL clade</taxon>
        <taxon>Trifolieae</taxon>
        <taxon>Trifolium</taxon>
    </lineage>
</organism>
<protein>
    <submittedName>
        <fullName evidence="1">Uncharacterized protein</fullName>
    </submittedName>
</protein>
<gene>
    <name evidence="1" type="ORF">MILVUS5_LOCUS31352</name>
</gene>
<proteinExistence type="predicted"/>
<sequence length="68" mass="7911">MTKILKFVYTITFFVSLFLVVVNVGGGKCISDVHCMYLSCRSRQIKHCLQSECYCINRVDEKVVFYYA</sequence>
<evidence type="ECO:0000313" key="1">
    <source>
        <dbReference type="EMBL" id="CAJ2666574.1"/>
    </source>
</evidence>
<evidence type="ECO:0000313" key="2">
    <source>
        <dbReference type="Proteomes" id="UP001177021"/>
    </source>
</evidence>
<name>A0ACB0LAX0_TRIPR</name>